<evidence type="ECO:0000313" key="1">
    <source>
        <dbReference type="EMBL" id="KAI8542711.1"/>
    </source>
</evidence>
<sequence>MSRAPSHGGRSTQGRGRGSRPPIGGRGAGPSGRGEGSAGVTETAKTSVPPVLPVLKWTIGVTSSSGAREVIDVPRLPQPLMRFPAQVPRGWAEKAMMLMVGMRHLLKGCAKGRALQTRHAPKSASPVAPQVQPRRSARKRSQDTTSLPVPASTWGQGTQSVPRRATGARQFEVVPRATSQRRSVPEESEEGTEEETEESSESRVLGTSDSSTASGSPSEDDGDDGDESESTEPERQQRKRTRRD</sequence>
<dbReference type="EMBL" id="CM046395">
    <property type="protein sequence ID" value="KAI8542711.1"/>
    <property type="molecule type" value="Genomic_DNA"/>
</dbReference>
<organism evidence="1 2">
    <name type="scientific">Rhododendron molle</name>
    <name type="common">Chinese azalea</name>
    <name type="synonym">Azalea mollis</name>
    <dbReference type="NCBI Taxonomy" id="49168"/>
    <lineage>
        <taxon>Eukaryota</taxon>
        <taxon>Viridiplantae</taxon>
        <taxon>Streptophyta</taxon>
        <taxon>Embryophyta</taxon>
        <taxon>Tracheophyta</taxon>
        <taxon>Spermatophyta</taxon>
        <taxon>Magnoliopsida</taxon>
        <taxon>eudicotyledons</taxon>
        <taxon>Gunneridae</taxon>
        <taxon>Pentapetalae</taxon>
        <taxon>asterids</taxon>
        <taxon>Ericales</taxon>
        <taxon>Ericaceae</taxon>
        <taxon>Ericoideae</taxon>
        <taxon>Rhodoreae</taxon>
        <taxon>Rhododendron</taxon>
    </lineage>
</organism>
<gene>
    <name evidence="1" type="ORF">RHMOL_Rhmol08G0160300</name>
</gene>
<keyword evidence="2" id="KW-1185">Reference proteome</keyword>
<evidence type="ECO:0000313" key="2">
    <source>
        <dbReference type="Proteomes" id="UP001062846"/>
    </source>
</evidence>
<accession>A0ACC0MNS7</accession>
<dbReference type="Proteomes" id="UP001062846">
    <property type="component" value="Chromosome 8"/>
</dbReference>
<proteinExistence type="predicted"/>
<name>A0ACC0MNS7_RHOML</name>
<comment type="caution">
    <text evidence="1">The sequence shown here is derived from an EMBL/GenBank/DDBJ whole genome shotgun (WGS) entry which is preliminary data.</text>
</comment>
<protein>
    <submittedName>
        <fullName evidence="1">Uncharacterized protein</fullName>
    </submittedName>
</protein>
<reference evidence="1" key="1">
    <citation type="submission" date="2022-02" db="EMBL/GenBank/DDBJ databases">
        <title>Plant Genome Project.</title>
        <authorList>
            <person name="Zhang R.-G."/>
        </authorList>
    </citation>
    <scope>NUCLEOTIDE SEQUENCE</scope>
    <source>
        <strain evidence="1">AT1</strain>
    </source>
</reference>